<keyword evidence="3" id="KW-1185">Reference proteome</keyword>
<evidence type="ECO:0000313" key="2">
    <source>
        <dbReference type="EMBL" id="KAG8458647.1"/>
    </source>
</evidence>
<sequence length="85" mass="8951">MAPNVADKLSRAKEDVKAGMQSMLSGDQSTRKTPDDGIKPSSMENPLANKGADIEKAAIESDAPTKPTEVSKDKTGNIKRTVGGH</sequence>
<proteinExistence type="predicted"/>
<feature type="compositionally biased region" description="Basic and acidic residues" evidence="1">
    <location>
        <begin position="8"/>
        <end position="17"/>
    </location>
</feature>
<dbReference type="Proteomes" id="UP000751190">
    <property type="component" value="Unassembled WGS sequence"/>
</dbReference>
<evidence type="ECO:0000256" key="1">
    <source>
        <dbReference type="SAM" id="MobiDB-lite"/>
    </source>
</evidence>
<gene>
    <name evidence="2" type="ORF">KFE25_008444</name>
</gene>
<reference evidence="2" key="1">
    <citation type="submission" date="2021-05" db="EMBL/GenBank/DDBJ databases">
        <title>The genome of the haptophyte Pavlova lutheri (Diacronema luteri, Pavlovales) - a model for lipid biosynthesis in eukaryotic algae.</title>
        <authorList>
            <person name="Hulatt C.J."/>
            <person name="Posewitz M.C."/>
        </authorList>
    </citation>
    <scope>NUCLEOTIDE SEQUENCE</scope>
    <source>
        <strain evidence="2">NIVA-4/92</strain>
    </source>
</reference>
<organism evidence="2 3">
    <name type="scientific">Diacronema lutheri</name>
    <name type="common">Unicellular marine alga</name>
    <name type="synonym">Monochrysis lutheri</name>
    <dbReference type="NCBI Taxonomy" id="2081491"/>
    <lineage>
        <taxon>Eukaryota</taxon>
        <taxon>Haptista</taxon>
        <taxon>Haptophyta</taxon>
        <taxon>Pavlovophyceae</taxon>
        <taxon>Pavlovales</taxon>
        <taxon>Pavlovaceae</taxon>
        <taxon>Diacronema</taxon>
    </lineage>
</organism>
<dbReference type="EMBL" id="JAGTXO010000049">
    <property type="protein sequence ID" value="KAG8458647.1"/>
    <property type="molecule type" value="Genomic_DNA"/>
</dbReference>
<dbReference type="AlphaFoldDB" id="A0A8J6C1A9"/>
<feature type="region of interest" description="Disordered" evidence="1">
    <location>
        <begin position="1"/>
        <end position="85"/>
    </location>
</feature>
<feature type="compositionally biased region" description="Basic and acidic residues" evidence="1">
    <location>
        <begin position="29"/>
        <end position="38"/>
    </location>
</feature>
<protein>
    <submittedName>
        <fullName evidence="2">Uncharacterized protein</fullName>
    </submittedName>
</protein>
<evidence type="ECO:0000313" key="3">
    <source>
        <dbReference type="Proteomes" id="UP000751190"/>
    </source>
</evidence>
<name>A0A8J6C1A9_DIALT</name>
<comment type="caution">
    <text evidence="2">The sequence shown here is derived from an EMBL/GenBank/DDBJ whole genome shotgun (WGS) entry which is preliminary data.</text>
</comment>
<accession>A0A8J6C1A9</accession>